<sequence length="228" mass="25054">MNTDLNGSDSIAPQHFGLPSDYRQRARPEYFDDVDDGVTWQPDVYPYAADLARQQGRNSIIDIGCGRAAKLAALAEVEPTWNFTGVDFGPNIQWCSANHTFGRWIEADLETQQELAIPADQLARSVIVCCDVLEHLVRPDNALALMAAMARAGGCQIVLSTPAREHRAGAGYIGEPRNPAHIREWTSREFATFLAMQSFEILDHQLTRSDDGGGGLTTQLVTVIPSGW</sequence>
<dbReference type="RefSeq" id="WP_212518937.1">
    <property type="nucleotide sequence ID" value="NZ_JAGSOH010000042.1"/>
</dbReference>
<comment type="caution">
    <text evidence="1">The sequence shown here is derived from an EMBL/GenBank/DDBJ whole genome shotgun (WGS) entry which is preliminary data.</text>
</comment>
<name>A0A941E7J5_9ACTN</name>
<dbReference type="Pfam" id="PF13489">
    <property type="entry name" value="Methyltransf_23"/>
    <property type="match status" value="1"/>
</dbReference>
<proteinExistence type="predicted"/>
<dbReference type="CDD" id="cd02440">
    <property type="entry name" value="AdoMet_MTases"/>
    <property type="match status" value="1"/>
</dbReference>
<evidence type="ECO:0000313" key="1">
    <source>
        <dbReference type="EMBL" id="MBR7827795.1"/>
    </source>
</evidence>
<dbReference type="EMBL" id="JAGSOH010000042">
    <property type="protein sequence ID" value="MBR7827795.1"/>
    <property type="molecule type" value="Genomic_DNA"/>
</dbReference>
<dbReference type="Gene3D" id="3.40.50.150">
    <property type="entry name" value="Vaccinia Virus protein VP39"/>
    <property type="match status" value="1"/>
</dbReference>
<protein>
    <submittedName>
        <fullName evidence="1">Class I SAM-dependent methyltransferase</fullName>
    </submittedName>
</protein>
<evidence type="ECO:0000313" key="2">
    <source>
        <dbReference type="Proteomes" id="UP000676325"/>
    </source>
</evidence>
<dbReference type="GO" id="GO:0032259">
    <property type="term" value="P:methylation"/>
    <property type="evidence" value="ECO:0007669"/>
    <property type="project" value="UniProtKB-KW"/>
</dbReference>
<dbReference type="InterPro" id="IPR029063">
    <property type="entry name" value="SAM-dependent_MTases_sf"/>
</dbReference>
<dbReference type="GO" id="GO:0008168">
    <property type="term" value="F:methyltransferase activity"/>
    <property type="evidence" value="ECO:0007669"/>
    <property type="project" value="UniProtKB-KW"/>
</dbReference>
<dbReference type="SUPFAM" id="SSF53335">
    <property type="entry name" value="S-adenosyl-L-methionine-dependent methyltransferases"/>
    <property type="match status" value="1"/>
</dbReference>
<keyword evidence="1" id="KW-0489">Methyltransferase</keyword>
<gene>
    <name evidence="1" type="ORF">KDK95_15860</name>
</gene>
<keyword evidence="2" id="KW-1185">Reference proteome</keyword>
<keyword evidence="1" id="KW-0808">Transferase</keyword>
<reference evidence="1" key="1">
    <citation type="submission" date="2021-04" db="EMBL/GenBank/DDBJ databases">
        <title>Genome based classification of Actinospica acidithermotolerans sp. nov., an actinobacterium isolated from an Indonesian hot spring.</title>
        <authorList>
            <person name="Kusuma A.B."/>
            <person name="Putra K.E."/>
            <person name="Nafisah S."/>
            <person name="Loh J."/>
            <person name="Nouioui I."/>
            <person name="Goodfellow M."/>
        </authorList>
    </citation>
    <scope>NUCLEOTIDE SEQUENCE</scope>
    <source>
        <strain evidence="1">MGRD01-02</strain>
    </source>
</reference>
<dbReference type="Proteomes" id="UP000676325">
    <property type="component" value="Unassembled WGS sequence"/>
</dbReference>
<organism evidence="1 2">
    <name type="scientific">Actinospica acidithermotolerans</name>
    <dbReference type="NCBI Taxonomy" id="2828514"/>
    <lineage>
        <taxon>Bacteria</taxon>
        <taxon>Bacillati</taxon>
        <taxon>Actinomycetota</taxon>
        <taxon>Actinomycetes</taxon>
        <taxon>Catenulisporales</taxon>
        <taxon>Actinospicaceae</taxon>
        <taxon>Actinospica</taxon>
    </lineage>
</organism>
<accession>A0A941E7J5</accession>
<dbReference type="AlphaFoldDB" id="A0A941E7J5"/>